<evidence type="ECO:0000313" key="2">
    <source>
        <dbReference type="Proteomes" id="UP001596037"/>
    </source>
</evidence>
<dbReference type="EMBL" id="JBHSMF010000002">
    <property type="protein sequence ID" value="MFC5496282.1"/>
    <property type="molecule type" value="Genomic_DNA"/>
</dbReference>
<reference evidence="2" key="1">
    <citation type="journal article" date="2019" name="Int. J. Syst. Evol. Microbiol.">
        <title>The Global Catalogue of Microorganisms (GCM) 10K type strain sequencing project: providing services to taxonomists for standard genome sequencing and annotation.</title>
        <authorList>
            <consortium name="The Broad Institute Genomics Platform"/>
            <consortium name="The Broad Institute Genome Sequencing Center for Infectious Disease"/>
            <person name="Wu L."/>
            <person name="Ma J."/>
        </authorList>
    </citation>
    <scope>NUCLEOTIDE SEQUENCE [LARGE SCALE GENOMIC DNA]</scope>
    <source>
        <strain evidence="2">CCUG 57401</strain>
    </source>
</reference>
<proteinExistence type="predicted"/>
<protein>
    <submittedName>
        <fullName evidence="1">DUF2971 domain-containing protein</fullName>
    </submittedName>
</protein>
<dbReference type="RefSeq" id="WP_376848308.1">
    <property type="nucleotide sequence ID" value="NZ_JBHSMF010000002.1"/>
</dbReference>
<sequence>MTHTARQLGHRSLYHWQRFNPDAPALKHVERLEAFLRSGKLFCSSPSAFNDPWDCKPHFNTELLNDARELQRHADWAVEITNRRAPMSVCDTEAMRRRLLADIPFAVGLLEEMSVALGVAIAEKYRVYCLGPTPSNTLMWSHYADDHKGICLEYSVDNDVFCCALECEYLEEFPMLRPYDVTEEEDLRVLLAKSDVWRYENEFRLIVEERAHAPATSSALLADDCMLQLPQGALTGIIVGCQGPLDTVRGIVESVAPHVRVRRATRVPNRYELHIET</sequence>
<comment type="caution">
    <text evidence="1">The sequence shown here is derived from an EMBL/GenBank/DDBJ whole genome shotgun (WGS) entry which is preliminary data.</text>
</comment>
<organism evidence="1 2">
    <name type="scientific">Caenimonas terrae</name>
    <dbReference type="NCBI Taxonomy" id="696074"/>
    <lineage>
        <taxon>Bacteria</taxon>
        <taxon>Pseudomonadati</taxon>
        <taxon>Pseudomonadota</taxon>
        <taxon>Betaproteobacteria</taxon>
        <taxon>Burkholderiales</taxon>
        <taxon>Comamonadaceae</taxon>
        <taxon>Caenimonas</taxon>
    </lineage>
</organism>
<dbReference type="Proteomes" id="UP001596037">
    <property type="component" value="Unassembled WGS sequence"/>
</dbReference>
<accession>A0ABW0NAW1</accession>
<evidence type="ECO:0000313" key="1">
    <source>
        <dbReference type="EMBL" id="MFC5496282.1"/>
    </source>
</evidence>
<keyword evidence="2" id="KW-1185">Reference proteome</keyword>
<gene>
    <name evidence="1" type="ORF">ACFPOE_01930</name>
</gene>
<name>A0ABW0NAW1_9BURK</name>